<dbReference type="OrthoDB" id="5812172at2759"/>
<comment type="caution">
    <text evidence="3">The sequence shown here is derived from an EMBL/GenBank/DDBJ whole genome shotgun (WGS) entry which is preliminary data.</text>
</comment>
<feature type="region of interest" description="Disordered" evidence="1">
    <location>
        <begin position="1057"/>
        <end position="1091"/>
    </location>
</feature>
<dbReference type="Proteomes" id="UP001163046">
    <property type="component" value="Unassembled WGS sequence"/>
</dbReference>
<feature type="region of interest" description="Disordered" evidence="1">
    <location>
        <begin position="1361"/>
        <end position="1383"/>
    </location>
</feature>
<feature type="region of interest" description="Disordered" evidence="1">
    <location>
        <begin position="1284"/>
        <end position="1326"/>
    </location>
</feature>
<feature type="region of interest" description="Disordered" evidence="1">
    <location>
        <begin position="1184"/>
        <end position="1207"/>
    </location>
</feature>
<feature type="domain" description="Treslin STD" evidence="2">
    <location>
        <begin position="704"/>
        <end position="842"/>
    </location>
</feature>
<feature type="compositionally biased region" description="Polar residues" evidence="1">
    <location>
        <begin position="977"/>
        <end position="987"/>
    </location>
</feature>
<gene>
    <name evidence="3" type="ORF">OS493_002568</name>
</gene>
<keyword evidence="4" id="KW-1185">Reference proteome</keyword>
<proteinExistence type="predicted"/>
<feature type="region of interest" description="Disordered" evidence="1">
    <location>
        <begin position="849"/>
        <end position="997"/>
    </location>
</feature>
<dbReference type="Pfam" id="PF21855">
    <property type="entry name" value="Treslin_STD"/>
    <property type="match status" value="1"/>
</dbReference>
<reference evidence="3" key="1">
    <citation type="submission" date="2023-01" db="EMBL/GenBank/DDBJ databases">
        <title>Genome assembly of the deep-sea coral Lophelia pertusa.</title>
        <authorList>
            <person name="Herrera S."/>
            <person name="Cordes E."/>
        </authorList>
    </citation>
    <scope>NUCLEOTIDE SEQUENCE</scope>
    <source>
        <strain evidence="3">USNM1676648</strain>
        <tissue evidence="3">Polyp</tissue>
    </source>
</reference>
<sequence length="1449" mass="161364">MSDEASRETCRQIVFLIDLNPSFWGSNYCAKDTANAIRLCVLRVLTYFSDYGSGKRSNLRWGYKFFNSRSLSHQFERHEFKEFSVDVFEEFENQVSKSSRFSVERPDISSPVRRTRGNENSLHGNGTKTRNVMILLSGCPCDDGSISDFTGEKSSSLTTLDGVKNILMPSVLYNEFKERRICLQWVNIGNVQHEKNTSLKSLLDGFVEQLGGCLMPLSAVINTGNIFSEGFGVTSGSGTDVTSCSSHGALFPFKTVMDFYFCGKMTKLSEVVTQQYFEKELGCSETTGLLCSSGTDDKVHCSVRLHSMFQPVAGLQGAGDCHHSTVTEPADITAKASTSTEYRSSPNPLWIRGVINHACVCPTWLHPTKGYSCIGMDGRHTVDSTNSALCSHGFISGWFQELLLSLAKDNKLLVLDFIDCDSGLPVSGVLQPLTSVCGVINVIASDFLVTFEKLLLWNGKTSVLDRKNMESLETSQHLVHEHRSKTVSKPAEPLRYNEVFLKLTGSQNNLQDLTTTDAREFEAGFVDPWCSFPVVDNNRSLWSELTRGNESEEEEEDDDDSEATLMKELKNLYNSKETKSTSTVVNGTQSPKQFKEEVKHSNEIKGEKGCIEAEILLQIPKKPGSRSLQSLGSGRNVDKETKNDDENSKLGENESQPAVEKNIKIIEDSCTTEDKLTANSTGTQGIPCDIQDEAQLVKDIHDLCDKIILEGASIEITNIVTLISMFYNGDNGRQKDCVSQFLGENVLLSISTLREKYEGCNDVIRTGQQVREYQLQILLRMEMSVLTNADEKSSLVEEVTVLLRAISFMKDPKFLSVYLHEVLLQRYSRSLPKFLCGVYEGLMMRPPRDVLTPSKWSSDDESPVRRSVNSNSSAKQDSSQPRSSGCRILTRHLSVADVGKRREIVVPGKAKPKDKEKKKKEKPHGSNNSRGVNKKEEKKTRGQKTPVKLVRRNLFTESEEEGGKNEQARRRFHRRNTVGSFSKSAVQETPAHKQVSHALWCKQDRARKRSSAYTAEVPVLQESPLKELQAGEGLPRRSPRRHPAVIFQRSQSFYGRSASAGPLTRTRSFTGTYSCDSPKKEPTEGSGSIPCKETVVKKTPQKMSSAALSPLRFSPRHKKKFSLHSLLNTAKGFDQKEDSLPSGQRPTTPKEKLIATRSSPRLLKQRSFSCIGFSSVPFPGVQKEKLDPLRGKPRSFENTSRQSPVEEEVCSDDVLHEDLMKTQKKENAEKLSDVGVITPKSTIAQSQKRTPLKDYQIDECVVLITPIRNPLKSPVQVSPKVIAADPSSDHAQPRVIDSSKHFDESAGVSDANTGTPVKKVVSPPAVRSSPRLLSKWDIPDSSKVTLSDTLCQSTSKDVKITKSSSVVSPKSSRDDLRKPRTPVKDHHLDDFVVLLTPIRRPISSPVHLRSQQNNAIVTCSDSESTVQLNGVISQQQRKERKESLTCMEM</sequence>
<name>A0A9X0CMB2_9CNID</name>
<feature type="compositionally biased region" description="Low complexity" evidence="1">
    <location>
        <begin position="1361"/>
        <end position="1370"/>
    </location>
</feature>
<dbReference type="InterPro" id="IPR026153">
    <property type="entry name" value="Treslin"/>
</dbReference>
<dbReference type="PANTHER" id="PTHR21556">
    <property type="entry name" value="TRESLIN"/>
    <property type="match status" value="1"/>
</dbReference>
<dbReference type="GO" id="GO:0005634">
    <property type="term" value="C:nucleus"/>
    <property type="evidence" value="ECO:0007669"/>
    <property type="project" value="InterPro"/>
</dbReference>
<feature type="compositionally biased region" description="Basic residues" evidence="1">
    <location>
        <begin position="910"/>
        <end position="922"/>
    </location>
</feature>
<organism evidence="3 4">
    <name type="scientific">Desmophyllum pertusum</name>
    <dbReference type="NCBI Taxonomy" id="174260"/>
    <lineage>
        <taxon>Eukaryota</taxon>
        <taxon>Metazoa</taxon>
        <taxon>Cnidaria</taxon>
        <taxon>Anthozoa</taxon>
        <taxon>Hexacorallia</taxon>
        <taxon>Scleractinia</taxon>
        <taxon>Caryophylliina</taxon>
        <taxon>Caryophylliidae</taxon>
        <taxon>Desmophyllum</taxon>
    </lineage>
</organism>
<feature type="compositionally biased region" description="Basic and acidic residues" evidence="1">
    <location>
        <begin position="1371"/>
        <end position="1383"/>
    </location>
</feature>
<accession>A0A9X0CMB2</accession>
<dbReference type="GO" id="GO:0006260">
    <property type="term" value="P:DNA replication"/>
    <property type="evidence" value="ECO:0007669"/>
    <property type="project" value="InterPro"/>
</dbReference>
<dbReference type="GO" id="GO:0010212">
    <property type="term" value="P:response to ionizing radiation"/>
    <property type="evidence" value="ECO:0007669"/>
    <property type="project" value="InterPro"/>
</dbReference>
<dbReference type="GO" id="GO:0003682">
    <property type="term" value="F:chromatin binding"/>
    <property type="evidence" value="ECO:0007669"/>
    <property type="project" value="TreeGrafter"/>
</dbReference>
<evidence type="ECO:0000313" key="4">
    <source>
        <dbReference type="Proteomes" id="UP001163046"/>
    </source>
</evidence>
<feature type="region of interest" description="Disordered" evidence="1">
    <location>
        <begin position="623"/>
        <end position="658"/>
    </location>
</feature>
<feature type="compositionally biased region" description="Polar residues" evidence="1">
    <location>
        <begin position="874"/>
        <end position="883"/>
    </location>
</feature>
<feature type="compositionally biased region" description="Basic and acidic residues" evidence="1">
    <location>
        <begin position="1287"/>
        <end position="1304"/>
    </location>
</feature>
<dbReference type="EMBL" id="MU827302">
    <property type="protein sequence ID" value="KAJ7365847.1"/>
    <property type="molecule type" value="Genomic_DNA"/>
</dbReference>
<evidence type="ECO:0000256" key="1">
    <source>
        <dbReference type="SAM" id="MobiDB-lite"/>
    </source>
</evidence>
<feature type="compositionally biased region" description="Low complexity" evidence="1">
    <location>
        <begin position="625"/>
        <end position="635"/>
    </location>
</feature>
<protein>
    <recommendedName>
        <fullName evidence="2">Treslin STD domain-containing protein</fullName>
    </recommendedName>
</protein>
<dbReference type="PANTHER" id="PTHR21556:SF2">
    <property type="entry name" value="TRESLIN"/>
    <property type="match status" value="1"/>
</dbReference>
<dbReference type="InterPro" id="IPR053920">
    <property type="entry name" value="Treslin_STD"/>
</dbReference>
<dbReference type="GO" id="GO:0033314">
    <property type="term" value="P:mitotic DNA replication checkpoint signaling"/>
    <property type="evidence" value="ECO:0007669"/>
    <property type="project" value="InterPro"/>
</dbReference>
<evidence type="ECO:0000313" key="3">
    <source>
        <dbReference type="EMBL" id="KAJ7365847.1"/>
    </source>
</evidence>
<dbReference type="GO" id="GO:0030174">
    <property type="term" value="P:regulation of DNA-templated DNA replication initiation"/>
    <property type="evidence" value="ECO:0007669"/>
    <property type="project" value="TreeGrafter"/>
</dbReference>
<dbReference type="GO" id="GO:0007095">
    <property type="term" value="P:mitotic G2 DNA damage checkpoint signaling"/>
    <property type="evidence" value="ECO:0007669"/>
    <property type="project" value="TreeGrafter"/>
</dbReference>
<evidence type="ECO:0000259" key="2">
    <source>
        <dbReference type="Pfam" id="PF21855"/>
    </source>
</evidence>
<feature type="compositionally biased region" description="Basic and acidic residues" evidence="1">
    <location>
        <begin position="636"/>
        <end position="652"/>
    </location>
</feature>
<feature type="compositionally biased region" description="Polar residues" evidence="1">
    <location>
        <begin position="1065"/>
        <end position="1075"/>
    </location>
</feature>